<dbReference type="InterPro" id="IPR040758">
    <property type="entry name" value="PrmC_N"/>
</dbReference>
<evidence type="ECO:0000313" key="8">
    <source>
        <dbReference type="EMBL" id="RTH36323.1"/>
    </source>
</evidence>
<evidence type="ECO:0000256" key="3">
    <source>
        <dbReference type="ARBA" id="ARBA00022691"/>
    </source>
</evidence>
<feature type="domain" description="Methyltransferase small" evidence="6">
    <location>
        <begin position="102"/>
        <end position="181"/>
    </location>
</feature>
<evidence type="ECO:0000256" key="4">
    <source>
        <dbReference type="ARBA" id="ARBA00048391"/>
    </source>
</evidence>
<protein>
    <recommendedName>
        <fullName evidence="5">Release factor glutamine methyltransferase</fullName>
        <shortName evidence="5">RF MTase</shortName>
        <ecNumber evidence="5">2.1.1.297</ecNumber>
    </recommendedName>
    <alternativeName>
        <fullName evidence="5">N5-glutamine methyltransferase PrmC</fullName>
    </alternativeName>
    <alternativeName>
        <fullName evidence="5">Protein-(glutamine-N5) MTase PrmC</fullName>
    </alternativeName>
    <alternativeName>
        <fullName evidence="5">Protein-glutamine N-methyltransferase PrmC</fullName>
    </alternativeName>
</protein>
<dbReference type="GO" id="GO:0102559">
    <property type="term" value="F:peptide chain release factor N(5)-glutamine methyltransferase activity"/>
    <property type="evidence" value="ECO:0007669"/>
    <property type="project" value="UniProtKB-EC"/>
</dbReference>
<evidence type="ECO:0000259" key="7">
    <source>
        <dbReference type="Pfam" id="PF17827"/>
    </source>
</evidence>
<keyword evidence="1 5" id="KW-0489">Methyltransferase</keyword>
<feature type="domain" description="Release factor glutamine methyltransferase N-terminal" evidence="7">
    <location>
        <begin position="4"/>
        <end position="71"/>
    </location>
</feature>
<feature type="binding site" evidence="5">
    <location>
        <begin position="178"/>
        <end position="181"/>
    </location>
    <ligand>
        <name>substrate</name>
    </ligand>
</feature>
<dbReference type="SUPFAM" id="SSF53335">
    <property type="entry name" value="S-adenosyl-L-methionine-dependent methyltransferases"/>
    <property type="match status" value="1"/>
</dbReference>
<comment type="function">
    <text evidence="5">Methylates the class 1 translation termination release factors RF1/PrfA and RF2/PrfB on the glutamine residue of the universally conserved GGQ motif.</text>
</comment>
<dbReference type="Proteomes" id="UP000288051">
    <property type="component" value="Unassembled WGS sequence"/>
</dbReference>
<evidence type="ECO:0000259" key="6">
    <source>
        <dbReference type="Pfam" id="PF05175"/>
    </source>
</evidence>
<gene>
    <name evidence="5 8" type="primary">prmC</name>
    <name evidence="8" type="ORF">CSW37_07170</name>
</gene>
<proteinExistence type="inferred from homology"/>
<evidence type="ECO:0000256" key="1">
    <source>
        <dbReference type="ARBA" id="ARBA00022603"/>
    </source>
</evidence>
<dbReference type="InterPro" id="IPR004556">
    <property type="entry name" value="HemK-like"/>
</dbReference>
<dbReference type="CDD" id="cd02440">
    <property type="entry name" value="AdoMet_MTases"/>
    <property type="match status" value="1"/>
</dbReference>
<feature type="binding site" evidence="5">
    <location>
        <position position="178"/>
    </location>
    <ligand>
        <name>S-adenosyl-L-methionine</name>
        <dbReference type="ChEBI" id="CHEBI:59789"/>
    </ligand>
</feature>
<dbReference type="InterPro" id="IPR019874">
    <property type="entry name" value="RF_methyltr_PrmC"/>
</dbReference>
<dbReference type="HAMAP" id="MF_02126">
    <property type="entry name" value="RF_methyltr_PrmC"/>
    <property type="match status" value="1"/>
</dbReference>
<comment type="caution">
    <text evidence="8">The sequence shown here is derived from an EMBL/GenBank/DDBJ whole genome shotgun (WGS) entry which is preliminary data.</text>
</comment>
<dbReference type="Pfam" id="PF05175">
    <property type="entry name" value="MTS"/>
    <property type="match status" value="1"/>
</dbReference>
<dbReference type="Pfam" id="PF17827">
    <property type="entry name" value="PrmC_N"/>
    <property type="match status" value="1"/>
</dbReference>
<dbReference type="InterPro" id="IPR050320">
    <property type="entry name" value="N5-glutamine_MTase"/>
</dbReference>
<dbReference type="Gene3D" id="3.40.50.150">
    <property type="entry name" value="Vaccinia Virus protein VP39"/>
    <property type="match status" value="1"/>
</dbReference>
<dbReference type="PANTHER" id="PTHR18895:SF74">
    <property type="entry name" value="MTRF1L RELEASE FACTOR GLUTAMINE METHYLTRANSFERASE"/>
    <property type="match status" value="1"/>
</dbReference>
<reference evidence="8 9" key="1">
    <citation type="journal article" date="2019" name="Extremophiles">
        <title>Biogeography of thermophiles and predominance of Thermus scotoductus in domestic water heaters.</title>
        <authorList>
            <person name="Wilpiszeski R.L."/>
            <person name="Zhang Z."/>
            <person name="House C.H."/>
        </authorList>
    </citation>
    <scope>NUCLEOTIDE SEQUENCE [LARGE SCALE GENOMIC DNA]</scope>
    <source>
        <strain evidence="8 9">24_S24</strain>
    </source>
</reference>
<feature type="binding site" evidence="5">
    <location>
        <position position="138"/>
    </location>
    <ligand>
        <name>S-adenosyl-L-methionine</name>
        <dbReference type="ChEBI" id="CHEBI:59789"/>
    </ligand>
</feature>
<comment type="catalytic activity">
    <reaction evidence="4 5">
        <text>L-glutaminyl-[peptide chain release factor] + S-adenosyl-L-methionine = N(5)-methyl-L-glutaminyl-[peptide chain release factor] + S-adenosyl-L-homocysteine + H(+)</text>
        <dbReference type="Rhea" id="RHEA:42896"/>
        <dbReference type="Rhea" id="RHEA-COMP:10271"/>
        <dbReference type="Rhea" id="RHEA-COMP:10272"/>
        <dbReference type="ChEBI" id="CHEBI:15378"/>
        <dbReference type="ChEBI" id="CHEBI:30011"/>
        <dbReference type="ChEBI" id="CHEBI:57856"/>
        <dbReference type="ChEBI" id="CHEBI:59789"/>
        <dbReference type="ChEBI" id="CHEBI:61891"/>
        <dbReference type="EC" id="2.1.1.297"/>
    </reaction>
</comment>
<keyword evidence="3 5" id="KW-0949">S-adenosyl-L-methionine</keyword>
<accession>A0A430SF20</accession>
<comment type="caution">
    <text evidence="5">Lacks conserved residue(s) required for the propagation of feature annotation.</text>
</comment>
<dbReference type="InterPro" id="IPR007848">
    <property type="entry name" value="Small_mtfrase_dom"/>
</dbReference>
<dbReference type="GO" id="GO:0003676">
    <property type="term" value="F:nucleic acid binding"/>
    <property type="evidence" value="ECO:0007669"/>
    <property type="project" value="InterPro"/>
</dbReference>
<name>A0A430SF20_THESC</name>
<dbReference type="PANTHER" id="PTHR18895">
    <property type="entry name" value="HEMK METHYLTRANSFERASE"/>
    <property type="match status" value="1"/>
</dbReference>
<dbReference type="RefSeq" id="WP_126209073.1">
    <property type="nucleotide sequence ID" value="NZ_PELZ01000221.1"/>
</dbReference>
<organism evidence="8 9">
    <name type="scientific">Thermus scotoductus</name>
    <dbReference type="NCBI Taxonomy" id="37636"/>
    <lineage>
        <taxon>Bacteria</taxon>
        <taxon>Thermotogati</taxon>
        <taxon>Deinococcota</taxon>
        <taxon>Deinococci</taxon>
        <taxon>Thermales</taxon>
        <taxon>Thermaceae</taxon>
        <taxon>Thermus</taxon>
    </lineage>
</organism>
<dbReference type="Gene3D" id="1.10.8.10">
    <property type="entry name" value="DNA helicase RuvA subunit, C-terminal domain"/>
    <property type="match status" value="1"/>
</dbReference>
<dbReference type="InterPro" id="IPR002052">
    <property type="entry name" value="DNA_methylase_N6_adenine_CS"/>
</dbReference>
<evidence type="ECO:0000256" key="5">
    <source>
        <dbReference type="HAMAP-Rule" id="MF_02126"/>
    </source>
</evidence>
<dbReference type="NCBIfam" id="TIGR03534">
    <property type="entry name" value="RF_mod_PrmC"/>
    <property type="match status" value="1"/>
</dbReference>
<dbReference type="NCBIfam" id="TIGR00536">
    <property type="entry name" value="hemK_fam"/>
    <property type="match status" value="1"/>
</dbReference>
<keyword evidence="2 5" id="KW-0808">Transferase</keyword>
<evidence type="ECO:0000313" key="9">
    <source>
        <dbReference type="Proteomes" id="UP000288051"/>
    </source>
</evidence>
<evidence type="ECO:0000256" key="2">
    <source>
        <dbReference type="ARBA" id="ARBA00022679"/>
    </source>
</evidence>
<dbReference type="PROSITE" id="PS00092">
    <property type="entry name" value="N6_MTASE"/>
    <property type="match status" value="1"/>
</dbReference>
<comment type="similarity">
    <text evidence="5">Belongs to the protein N5-glutamine methyltransferase family. PrmC subfamily.</text>
</comment>
<feature type="binding site" evidence="5">
    <location>
        <begin position="115"/>
        <end position="119"/>
    </location>
    <ligand>
        <name>S-adenosyl-L-methionine</name>
        <dbReference type="ChEBI" id="CHEBI:59789"/>
    </ligand>
</feature>
<dbReference type="EMBL" id="PELZ01000221">
    <property type="protein sequence ID" value="RTH36323.1"/>
    <property type="molecule type" value="Genomic_DNA"/>
</dbReference>
<dbReference type="EC" id="2.1.1.297" evidence="5"/>
<dbReference type="AlphaFoldDB" id="A0A430SF20"/>
<dbReference type="GO" id="GO:0032259">
    <property type="term" value="P:methylation"/>
    <property type="evidence" value="ECO:0007669"/>
    <property type="project" value="UniProtKB-KW"/>
</dbReference>
<dbReference type="InterPro" id="IPR029063">
    <property type="entry name" value="SAM-dependent_MTases_sf"/>
</dbReference>
<sequence>MVRLLRELKTRLRAAGLPEGEALDLLALASRLSRKDLLLRLLEAPPPGTEERARALLEKRLAGYPLQYLLGEVEFFGLPLKVAEGVLIPRPETEGLVELALRLPLPKAPRILDVGTGTGSIALALKAHLPEALVFATDIDERALALAEENAERLGLKVHFLKAPLTGGLRDLDLVVANPPYLPLGYREMAPLELAHENPLALYAGEEGLAVARPLAEEAFEALRPGGFLLLELAPENVQLLAEELKAKGWEDVEVLQDLAGRDRYLRARRPSQELEGEKGPFRGP</sequence>